<proteinExistence type="predicted"/>
<evidence type="ECO:0000313" key="2">
    <source>
        <dbReference type="EMBL" id="CAE7330554.1"/>
    </source>
</evidence>
<protein>
    <submittedName>
        <fullName evidence="2">Spn-E protein</fullName>
    </submittedName>
</protein>
<feature type="compositionally biased region" description="Low complexity" evidence="1">
    <location>
        <begin position="210"/>
        <end position="223"/>
    </location>
</feature>
<sequence>RVSDTTALRYIAVLWGLCTTICDLRLLVDSISQVHFHLWNEFMLAGVLEHLSFVEFHMLHLSLRSCAGLDLINDWFRCIGCDTPLEEETSESDGSLHDSIGPADEVAFLCAETSDILHASIQGRPACNCRGAFRVITHPSSKARLSAMEKIRDPSEVRTALQFLYDTDVQQLSSVIRGGPDSGRSKLLLSLTLSTDASLRFHYEKGSGKSATSTRTTDNSTSTDPVSGQTAPSNPLPSPAAGTDSTAPGYIEHGCPSAELCKPGHRC</sequence>
<evidence type="ECO:0000256" key="1">
    <source>
        <dbReference type="SAM" id="MobiDB-lite"/>
    </source>
</evidence>
<organism evidence="2 3">
    <name type="scientific">Symbiodinium necroappetens</name>
    <dbReference type="NCBI Taxonomy" id="1628268"/>
    <lineage>
        <taxon>Eukaryota</taxon>
        <taxon>Sar</taxon>
        <taxon>Alveolata</taxon>
        <taxon>Dinophyceae</taxon>
        <taxon>Suessiales</taxon>
        <taxon>Symbiodiniaceae</taxon>
        <taxon>Symbiodinium</taxon>
    </lineage>
</organism>
<dbReference type="AlphaFoldDB" id="A0A812PE47"/>
<keyword evidence="3" id="KW-1185">Reference proteome</keyword>
<reference evidence="2" key="1">
    <citation type="submission" date="2021-02" db="EMBL/GenBank/DDBJ databases">
        <authorList>
            <person name="Dougan E. K."/>
            <person name="Rhodes N."/>
            <person name="Thang M."/>
            <person name="Chan C."/>
        </authorList>
    </citation>
    <scope>NUCLEOTIDE SEQUENCE</scope>
</reference>
<feature type="region of interest" description="Disordered" evidence="1">
    <location>
        <begin position="205"/>
        <end position="248"/>
    </location>
</feature>
<feature type="compositionally biased region" description="Polar residues" evidence="1">
    <location>
        <begin position="224"/>
        <end position="233"/>
    </location>
</feature>
<accession>A0A812PE47</accession>
<name>A0A812PE47_9DINO</name>
<dbReference type="Proteomes" id="UP000601435">
    <property type="component" value="Unassembled WGS sequence"/>
</dbReference>
<dbReference type="EMBL" id="CAJNJA010013835">
    <property type="protein sequence ID" value="CAE7330554.1"/>
    <property type="molecule type" value="Genomic_DNA"/>
</dbReference>
<comment type="caution">
    <text evidence="2">The sequence shown here is derived from an EMBL/GenBank/DDBJ whole genome shotgun (WGS) entry which is preliminary data.</text>
</comment>
<feature type="non-terminal residue" evidence="2">
    <location>
        <position position="1"/>
    </location>
</feature>
<gene>
    <name evidence="2" type="primary">spn-E</name>
    <name evidence="2" type="ORF">SNEC2469_LOCUS8380</name>
</gene>
<evidence type="ECO:0000313" key="3">
    <source>
        <dbReference type="Proteomes" id="UP000601435"/>
    </source>
</evidence>